<dbReference type="Proteomes" id="UP000263642">
    <property type="component" value="Unassembled WGS sequence"/>
</dbReference>
<evidence type="ECO:0000256" key="5">
    <source>
        <dbReference type="ARBA" id="ARBA00025933"/>
    </source>
</evidence>
<comment type="subunit">
    <text evidence="5 6">The basal body constitutes a major portion of the flagellar organelle and consists of four rings (L,P,S, and M) mounted on a central rod. The rod consists of about 26 subunits of FlgG in the distal portion, and FlgB, FlgC and FlgF are thought to build up the proximal portion of the rod with about 6 subunits each.</text>
</comment>
<dbReference type="RefSeq" id="WP_154932005.1">
    <property type="nucleotide sequence ID" value="NZ_CAXBMG010000025.1"/>
</dbReference>
<dbReference type="AlphaFoldDB" id="A0A3D3R9M7"/>
<evidence type="ECO:0000259" key="7">
    <source>
        <dbReference type="Pfam" id="PF06429"/>
    </source>
</evidence>
<proteinExistence type="inferred from homology"/>
<keyword evidence="8" id="KW-0966">Cell projection</keyword>
<dbReference type="EMBL" id="DQAY01000132">
    <property type="protein sequence ID" value="HCO25525.1"/>
    <property type="molecule type" value="Genomic_DNA"/>
</dbReference>
<comment type="caution">
    <text evidence="8">The sequence shown here is derived from an EMBL/GenBank/DDBJ whole genome shotgun (WGS) entry which is preliminary data.</text>
</comment>
<keyword evidence="4 6" id="KW-0975">Bacterial flagellum</keyword>
<evidence type="ECO:0000256" key="6">
    <source>
        <dbReference type="RuleBase" id="RU362062"/>
    </source>
</evidence>
<evidence type="ECO:0000256" key="1">
    <source>
        <dbReference type="ARBA" id="ARBA00004117"/>
    </source>
</evidence>
<evidence type="ECO:0000256" key="2">
    <source>
        <dbReference type="ARBA" id="ARBA00009677"/>
    </source>
</evidence>
<keyword evidence="8" id="KW-0282">Flagellum</keyword>
<sequence>MLKGIDISTSALVAQRQRMNTIAGNIAAVNVSHDPASGEEPFYRRMVTFQADTESLDQNASGTGVKYHIEIDTDTPLRKTYDPGHRHADQDGNVTYPNIDLVTEFVNALEAGRAYEANISALDITKEMFSTSLRILA</sequence>
<dbReference type="GO" id="GO:0030694">
    <property type="term" value="C:bacterial-type flagellum basal body, rod"/>
    <property type="evidence" value="ECO:0007669"/>
    <property type="project" value="UniProtKB-UniRule"/>
</dbReference>
<organism evidence="8 9">
    <name type="scientific">Gimesia maris</name>
    <dbReference type="NCBI Taxonomy" id="122"/>
    <lineage>
        <taxon>Bacteria</taxon>
        <taxon>Pseudomonadati</taxon>
        <taxon>Planctomycetota</taxon>
        <taxon>Planctomycetia</taxon>
        <taxon>Planctomycetales</taxon>
        <taxon>Planctomycetaceae</taxon>
        <taxon>Gimesia</taxon>
    </lineage>
</organism>
<name>A0A3D3R9M7_9PLAN</name>
<keyword evidence="8" id="KW-0969">Cilium</keyword>
<comment type="subcellular location">
    <subcellularLocation>
        <location evidence="1 6">Bacterial flagellum basal body</location>
    </subcellularLocation>
</comment>
<protein>
    <recommendedName>
        <fullName evidence="3 6">Flagellar basal-body rod protein FlgC</fullName>
    </recommendedName>
</protein>
<dbReference type="PANTHER" id="PTHR30435:SF2">
    <property type="entry name" value="FLAGELLAR BASAL-BODY ROD PROTEIN FLGC"/>
    <property type="match status" value="1"/>
</dbReference>
<evidence type="ECO:0000313" key="9">
    <source>
        <dbReference type="Proteomes" id="UP000263642"/>
    </source>
</evidence>
<evidence type="ECO:0000256" key="4">
    <source>
        <dbReference type="ARBA" id="ARBA00023143"/>
    </source>
</evidence>
<dbReference type="GO" id="GO:0071978">
    <property type="term" value="P:bacterial-type flagellum-dependent swarming motility"/>
    <property type="evidence" value="ECO:0007669"/>
    <property type="project" value="TreeGrafter"/>
</dbReference>
<comment type="similarity">
    <text evidence="2">Belongs to the flagella basal body rod proteins family.</text>
</comment>
<gene>
    <name evidence="8" type="primary">flgC</name>
    <name evidence="8" type="ORF">DIT97_21800</name>
</gene>
<evidence type="ECO:0000256" key="3">
    <source>
        <dbReference type="ARBA" id="ARBA00017941"/>
    </source>
</evidence>
<dbReference type="InterPro" id="IPR010930">
    <property type="entry name" value="Flg_bb/hook_C_dom"/>
</dbReference>
<reference evidence="8 9" key="1">
    <citation type="journal article" date="2018" name="Nat. Biotechnol.">
        <title>A standardized bacterial taxonomy based on genome phylogeny substantially revises the tree of life.</title>
        <authorList>
            <person name="Parks D.H."/>
            <person name="Chuvochina M."/>
            <person name="Waite D.W."/>
            <person name="Rinke C."/>
            <person name="Skarshewski A."/>
            <person name="Chaumeil P.A."/>
            <person name="Hugenholtz P."/>
        </authorList>
    </citation>
    <scope>NUCLEOTIDE SEQUENCE [LARGE SCALE GENOMIC DNA]</scope>
    <source>
        <strain evidence="8">UBA9375</strain>
    </source>
</reference>
<evidence type="ECO:0000313" key="8">
    <source>
        <dbReference type="EMBL" id="HCO25525.1"/>
    </source>
</evidence>
<dbReference type="NCBIfam" id="TIGR01395">
    <property type="entry name" value="FlgC"/>
    <property type="match status" value="1"/>
</dbReference>
<dbReference type="InterPro" id="IPR006299">
    <property type="entry name" value="FlgC"/>
</dbReference>
<accession>A0A3D3R9M7</accession>
<feature type="domain" description="Flagellar basal-body/hook protein C-terminal" evidence="7">
    <location>
        <begin position="91"/>
        <end position="134"/>
    </location>
</feature>
<dbReference type="Pfam" id="PF06429">
    <property type="entry name" value="Flg_bbr_C"/>
    <property type="match status" value="1"/>
</dbReference>
<dbReference type="PANTHER" id="PTHR30435">
    <property type="entry name" value="FLAGELLAR PROTEIN"/>
    <property type="match status" value="1"/>
</dbReference>